<feature type="compositionally biased region" description="Low complexity" evidence="3">
    <location>
        <begin position="1104"/>
        <end position="1115"/>
    </location>
</feature>
<evidence type="ECO:0000313" key="4">
    <source>
        <dbReference type="EMBL" id="CAF9924948.1"/>
    </source>
</evidence>
<dbReference type="PANTHER" id="PTHR12634">
    <property type="entry name" value="SIT4 YEAST -ASSOCIATING PROTEIN-RELATED"/>
    <property type="match status" value="1"/>
</dbReference>
<gene>
    <name evidence="4" type="ORF">GOMPHAMPRED_003774</name>
</gene>
<keyword evidence="2" id="KW-0131">Cell cycle</keyword>
<dbReference type="GO" id="GO:0019888">
    <property type="term" value="F:protein phosphatase regulator activity"/>
    <property type="evidence" value="ECO:0007669"/>
    <property type="project" value="TreeGrafter"/>
</dbReference>
<dbReference type="GO" id="GO:0019903">
    <property type="term" value="F:protein phosphatase binding"/>
    <property type="evidence" value="ECO:0007669"/>
    <property type="project" value="InterPro"/>
</dbReference>
<proteinExistence type="inferred from homology"/>
<dbReference type="PANTHER" id="PTHR12634:SF8">
    <property type="entry name" value="FIERY MOUNTAIN, ISOFORM D"/>
    <property type="match status" value="1"/>
</dbReference>
<evidence type="ECO:0000256" key="3">
    <source>
        <dbReference type="SAM" id="MobiDB-lite"/>
    </source>
</evidence>
<comment type="caution">
    <text evidence="4">The sequence shown here is derived from an EMBL/GenBank/DDBJ whole genome shotgun (WGS) entry which is preliminary data.</text>
</comment>
<organism evidence="4 5">
    <name type="scientific">Gomphillus americanus</name>
    <dbReference type="NCBI Taxonomy" id="1940652"/>
    <lineage>
        <taxon>Eukaryota</taxon>
        <taxon>Fungi</taxon>
        <taxon>Dikarya</taxon>
        <taxon>Ascomycota</taxon>
        <taxon>Pezizomycotina</taxon>
        <taxon>Lecanoromycetes</taxon>
        <taxon>OSLEUM clade</taxon>
        <taxon>Ostropomycetidae</taxon>
        <taxon>Ostropales</taxon>
        <taxon>Graphidaceae</taxon>
        <taxon>Gomphilloideae</taxon>
        <taxon>Gomphillus</taxon>
    </lineage>
</organism>
<feature type="compositionally biased region" description="Polar residues" evidence="3">
    <location>
        <begin position="620"/>
        <end position="647"/>
    </location>
</feature>
<feature type="region of interest" description="Disordered" evidence="3">
    <location>
        <begin position="615"/>
        <end position="695"/>
    </location>
</feature>
<feature type="compositionally biased region" description="Polar residues" evidence="3">
    <location>
        <begin position="1242"/>
        <end position="1261"/>
    </location>
</feature>
<dbReference type="Proteomes" id="UP000664169">
    <property type="component" value="Unassembled WGS sequence"/>
</dbReference>
<feature type="compositionally biased region" description="Acidic residues" evidence="3">
    <location>
        <begin position="70"/>
        <end position="82"/>
    </location>
</feature>
<evidence type="ECO:0000256" key="2">
    <source>
        <dbReference type="ARBA" id="ARBA00023306"/>
    </source>
</evidence>
<protein>
    <recommendedName>
        <fullName evidence="6">Extragenic suppressor of kinetochore protein 1</fullName>
    </recommendedName>
</protein>
<dbReference type="InterPro" id="IPR007587">
    <property type="entry name" value="SAPS"/>
</dbReference>
<feature type="region of interest" description="Disordered" evidence="3">
    <location>
        <begin position="980"/>
        <end position="1315"/>
    </location>
</feature>
<accession>A0A8H3FI46</accession>
<evidence type="ECO:0008006" key="6">
    <source>
        <dbReference type="Google" id="ProtNLM"/>
    </source>
</evidence>
<dbReference type="GO" id="GO:0005634">
    <property type="term" value="C:nucleus"/>
    <property type="evidence" value="ECO:0007669"/>
    <property type="project" value="TreeGrafter"/>
</dbReference>
<dbReference type="EMBL" id="CAJPDQ010000022">
    <property type="protein sequence ID" value="CAF9924948.1"/>
    <property type="molecule type" value="Genomic_DNA"/>
</dbReference>
<name>A0A8H3FI46_9LECA</name>
<feature type="compositionally biased region" description="Polar residues" evidence="3">
    <location>
        <begin position="1078"/>
        <end position="1087"/>
    </location>
</feature>
<keyword evidence="5" id="KW-1185">Reference proteome</keyword>
<dbReference type="OrthoDB" id="295029at2759"/>
<feature type="region of interest" description="Disordered" evidence="3">
    <location>
        <begin position="918"/>
        <end position="946"/>
    </location>
</feature>
<feature type="region of interest" description="Disordered" evidence="3">
    <location>
        <begin position="69"/>
        <end position="127"/>
    </location>
</feature>
<feature type="region of interest" description="Disordered" evidence="3">
    <location>
        <begin position="444"/>
        <end position="531"/>
    </location>
</feature>
<evidence type="ECO:0000313" key="5">
    <source>
        <dbReference type="Proteomes" id="UP000664169"/>
    </source>
</evidence>
<feature type="compositionally biased region" description="Low complexity" evidence="3">
    <location>
        <begin position="522"/>
        <end position="531"/>
    </location>
</feature>
<evidence type="ECO:0000256" key="1">
    <source>
        <dbReference type="ARBA" id="ARBA00006180"/>
    </source>
</evidence>
<comment type="similarity">
    <text evidence="1">Belongs to the SAPS family.</text>
</comment>
<dbReference type="Pfam" id="PF04499">
    <property type="entry name" value="SAPS"/>
    <property type="match status" value="1"/>
</dbReference>
<feature type="region of interest" description="Disordered" evidence="3">
    <location>
        <begin position="543"/>
        <end position="574"/>
    </location>
</feature>
<feature type="compositionally biased region" description="Polar residues" evidence="3">
    <location>
        <begin position="1293"/>
        <end position="1306"/>
    </location>
</feature>
<feature type="compositionally biased region" description="Basic and acidic residues" evidence="3">
    <location>
        <begin position="1041"/>
        <end position="1055"/>
    </location>
</feature>
<dbReference type="GO" id="GO:0005829">
    <property type="term" value="C:cytosol"/>
    <property type="evidence" value="ECO:0007669"/>
    <property type="project" value="TreeGrafter"/>
</dbReference>
<reference evidence="4" key="1">
    <citation type="submission" date="2021-03" db="EMBL/GenBank/DDBJ databases">
        <authorList>
            <person name="Tagirdzhanova G."/>
        </authorList>
    </citation>
    <scope>NUCLEOTIDE SEQUENCE</scope>
</reference>
<feature type="compositionally biased region" description="Polar residues" evidence="3">
    <location>
        <begin position="983"/>
        <end position="1018"/>
    </location>
</feature>
<sequence length="1315" mass="144023">MFWRFGGYANISTIDSVLDKPDVTLEEVLDESDLLQELKQHNTKLIEFLRDDSVFHRLLDYVVSAPLTTPEDELAEDEEEDEQQGKKETKSAFSPVRSLSLGRSRTERSKRQEARRERQNEEKTRQKHAFVASEILSSDVWSITETLMESRGNLTRLWDFLRHPPTLDPITAGYFTKINETLLDKKTEETLEFIKSQENIVPAMLQHVDCPMIMDLLLKIISMEKTEGGQGIVDWLQSQSLMPMLLDFLGQEHPTFTQTSAGDFIKAIITISANASQNEQSCIGPNSLTRQLVSESCIQSMITNMLKGGNSLTVGVGIVIEVIRKNNSDYDPELANGPELPPSSGDPIYLGTLLRQFAIHVPQFMALILSSNHTVSNGEAVVSITRRELPVAFGKSIEPLGFDRFKTCELMAELLHCSNMGLLNERGSEVYVRQRDAEREQLRMEGRFSKAQEPPSATTEFSEDGIDHSSESPELISRPSEFKKHEITSNVDDDGFEDVGSSRDLADTMGDDFEPFSETGESASPLRPSKSRLSLDDEFFDEPLHSPLRVNDTDANKSAASEVDHGVRSPSAHLASDVKKLDLEQNDQAQESPNSPTISTDDLVAEIDAHLLPTKEKQENLNPVNSEHNLGVNTDSLRSHSPGNLSPHSEDTPAPLFSPQQDQFKHSQELSDGQRTPTQDQTTTGEQWSKQATDEWVPHIENDIDGRPIVGDFLKMQFVEHKVVPTILDFFFRFPWNNFLHNVVYDVVQQVFNGTMERGYNRTLAIDLFTNGRITERVIEGQLRSDEVQAGNNLRLGYMGHLTLIAEEVVKFSERHPVEILSEPVLNRVTERIWTDYVENTLSETRERDNAILGGVRPDAAGGARQAVLESVSNNAAFSNTGSAALANAGLNGGTIGLDSMDLTVQTGGNFLSGGSLLSGFGSSSDEEDEDMEEITEAEEGGSDQVGHFQFEDIVMSDQSKSISTDFKALSLPKYESKGNEVNEYSSDDQGNLVLTPNSSAASDNETNAGTQDVSEGSSFLPPPLKIPPSRARKQLAARLAMKERERQEEKEKAKAGSVENGNAEPPSGGIFSHTEGRTSTPDTPAFTTGGKIHERGLHAQRQSTGPSGASGTGSKDAMSPVRSDGGSSDEDDIGDDPWASLDAAAEAVATSKEENGSKSKHEGSWFGSSFVSPKQATISTSSQSSIWGRLTGESSRQDFNAGSKDMPATEDKQGSSWQKETGLHDEEGDGEEVVIGFAESPATSSGHASTADSEVKTSPTKVVAEDNDSGSSPSSQVRPRGDNGNRGAMSRLFQSWQGDAPTGSSVDKIEKNEA</sequence>
<feature type="compositionally biased region" description="Basic and acidic residues" evidence="3">
    <location>
        <begin position="1152"/>
        <end position="1164"/>
    </location>
</feature>
<feature type="compositionally biased region" description="Basic and acidic residues" evidence="3">
    <location>
        <begin position="104"/>
        <end position="124"/>
    </location>
</feature>
<feature type="compositionally biased region" description="Polar residues" evidence="3">
    <location>
        <begin position="670"/>
        <end position="691"/>
    </location>
</feature>
<feature type="compositionally biased region" description="Acidic residues" evidence="3">
    <location>
        <begin position="925"/>
        <end position="942"/>
    </location>
</feature>
<feature type="compositionally biased region" description="Low complexity" evidence="3">
    <location>
        <begin position="1176"/>
        <end position="1187"/>
    </location>
</feature>